<comment type="similarity">
    <text evidence="1">Belongs to the peptidase S58 family.</text>
</comment>
<proteinExistence type="inferred from homology"/>
<dbReference type="Pfam" id="PF03576">
    <property type="entry name" value="Peptidase_S58"/>
    <property type="match status" value="1"/>
</dbReference>
<reference evidence="2 3" key="1">
    <citation type="submission" date="2023-06" db="EMBL/GenBank/DDBJ databases">
        <title>Aquibacillus rhizosphaerae LR5S19.</title>
        <authorList>
            <person name="Sun J.-Q."/>
        </authorList>
    </citation>
    <scope>NUCLEOTIDE SEQUENCE [LARGE SCALE GENOMIC DNA]</scope>
    <source>
        <strain evidence="2 3">LR5S19</strain>
    </source>
</reference>
<dbReference type="RefSeq" id="WP_285930639.1">
    <property type="nucleotide sequence ID" value="NZ_JASTZU010000018.1"/>
</dbReference>
<dbReference type="CDD" id="cd02252">
    <property type="entry name" value="nylC_like"/>
    <property type="match status" value="1"/>
</dbReference>
<dbReference type="InterPro" id="IPR005321">
    <property type="entry name" value="Peptidase_S58_DmpA"/>
</dbReference>
<evidence type="ECO:0000313" key="3">
    <source>
        <dbReference type="Proteomes" id="UP001235343"/>
    </source>
</evidence>
<evidence type="ECO:0000256" key="1">
    <source>
        <dbReference type="ARBA" id="ARBA00007068"/>
    </source>
</evidence>
<dbReference type="SUPFAM" id="SSF56266">
    <property type="entry name" value="DmpA/ArgJ-like"/>
    <property type="match status" value="1"/>
</dbReference>
<comment type="caution">
    <text evidence="2">The sequence shown here is derived from an EMBL/GenBank/DDBJ whole genome shotgun (WGS) entry which is preliminary data.</text>
</comment>
<evidence type="ECO:0000313" key="2">
    <source>
        <dbReference type="EMBL" id="MDL4839702.1"/>
    </source>
</evidence>
<dbReference type="InterPro" id="IPR016117">
    <property type="entry name" value="ArgJ-like_dom_sf"/>
</dbReference>
<protein>
    <submittedName>
        <fullName evidence="2">P1 family peptidase</fullName>
    </submittedName>
</protein>
<dbReference type="PANTHER" id="PTHR36512">
    <property type="entry name" value="D-AMINOPEPTIDASE"/>
    <property type="match status" value="1"/>
</dbReference>
<dbReference type="PANTHER" id="PTHR36512:SF3">
    <property type="entry name" value="BLR5678 PROTEIN"/>
    <property type="match status" value="1"/>
</dbReference>
<dbReference type="Proteomes" id="UP001235343">
    <property type="component" value="Unassembled WGS sequence"/>
</dbReference>
<accession>A0ABT7L1L8</accession>
<sequence length="324" mass="34462">MNQIKISEIEGFKIGHAQNDEAATGCTVILNEQGAVTGVDVRGGAPGTRETDLLKSENLVEAVHAVFLAGGSAYGLDVGSGVMKYLEEREVGFDVQVAKVPIVTGAILFDLINGDPLIRPDKAMGYEACANVNQISQHHGNLGAGTGATVGKCLGPDYIMKGGMGTYALQIGELKIGAIVAVNSFGDIYDPMTNQIIAGAYDRKKKMFLNTEQQMIYQLQHSSVTNRFSGNTSIGTVLTNAKVTKAQANKIAAMAHDGFARTMRPSHTMVDGDTIFAMSTNKVEADLNTVGFLASTVIEKAVIQAVRSAEHVFDIPSYQDTVDN</sequence>
<dbReference type="EMBL" id="JASTZU010000018">
    <property type="protein sequence ID" value="MDL4839702.1"/>
    <property type="molecule type" value="Genomic_DNA"/>
</dbReference>
<name>A0ABT7L1L8_9BACI</name>
<organism evidence="2 3">
    <name type="scientific">Aquibacillus rhizosphaerae</name>
    <dbReference type="NCBI Taxonomy" id="3051431"/>
    <lineage>
        <taxon>Bacteria</taxon>
        <taxon>Bacillati</taxon>
        <taxon>Bacillota</taxon>
        <taxon>Bacilli</taxon>
        <taxon>Bacillales</taxon>
        <taxon>Bacillaceae</taxon>
        <taxon>Aquibacillus</taxon>
    </lineage>
</organism>
<dbReference type="Gene3D" id="3.60.70.12">
    <property type="entry name" value="L-amino peptidase D-ALA esterase/amidase"/>
    <property type="match status" value="1"/>
</dbReference>
<gene>
    <name evidence="2" type="ORF">QQS35_04420</name>
</gene>
<keyword evidence="3" id="KW-1185">Reference proteome</keyword>